<keyword evidence="2" id="KW-1185">Reference proteome</keyword>
<organism evidence="1 2">
    <name type="scientific">Grus japonensis</name>
    <name type="common">Japanese crane</name>
    <name type="synonym">Red-crowned crane</name>
    <dbReference type="NCBI Taxonomy" id="30415"/>
    <lineage>
        <taxon>Eukaryota</taxon>
        <taxon>Metazoa</taxon>
        <taxon>Chordata</taxon>
        <taxon>Craniata</taxon>
        <taxon>Vertebrata</taxon>
        <taxon>Euteleostomi</taxon>
        <taxon>Archelosauria</taxon>
        <taxon>Archosauria</taxon>
        <taxon>Dinosauria</taxon>
        <taxon>Saurischia</taxon>
        <taxon>Theropoda</taxon>
        <taxon>Coelurosauria</taxon>
        <taxon>Aves</taxon>
        <taxon>Neognathae</taxon>
        <taxon>Neoaves</taxon>
        <taxon>Gruiformes</taxon>
        <taxon>Gruidae</taxon>
        <taxon>Grus</taxon>
    </lineage>
</organism>
<dbReference type="AlphaFoldDB" id="A0ABC9YIC8"/>
<accession>A0ABC9YIC8</accession>
<sequence length="326" mass="36678">MEQILLEAMLRHMEDREVIQDSQHDFTKGKSCLTHLVAFYDGVTTSVDKGRAMNIIYLDFCKAFDMVPHNILLSKLERYGFDGGIECTLNKFGDSTKLSDTVYTPEGWDAIQRALDKLKKRAHVNLMKFNKVKCKVLHMGQGNPWYQYRLGNEGIERSLVNKDLGLLVDEKLDMSQQCALTAQKANRILGYMKRSVASRLRGMILPLCSRETPPGVLCPALGSCGGLTLAGCQVSTKPLYHSPPQQDKEGRKIRWKNNPKLVGQDKGSLIQQKQKAMCGSKAKAKDYSLLLLSRRCPATSREAGLQYVYVLVLASIELIFTRSQDR</sequence>
<gene>
    <name evidence="1" type="ORF">GRJ2_003433300</name>
</gene>
<proteinExistence type="predicted"/>
<protein>
    <submittedName>
        <fullName evidence="1">Mitochondrial enolase superfamily member 1</fullName>
    </submittedName>
</protein>
<evidence type="ECO:0000313" key="2">
    <source>
        <dbReference type="Proteomes" id="UP001623348"/>
    </source>
</evidence>
<reference evidence="1 2" key="1">
    <citation type="submission" date="2024-06" db="EMBL/GenBank/DDBJ databases">
        <title>The draft genome of Grus japonensis, version 3.</title>
        <authorList>
            <person name="Nabeshima K."/>
            <person name="Suzuki S."/>
            <person name="Onuma M."/>
        </authorList>
    </citation>
    <scope>NUCLEOTIDE SEQUENCE [LARGE SCALE GENOMIC DNA]</scope>
    <source>
        <strain evidence="1 2">451A</strain>
    </source>
</reference>
<name>A0ABC9YIC8_GRUJA</name>
<evidence type="ECO:0000313" key="1">
    <source>
        <dbReference type="EMBL" id="GAB0209676.1"/>
    </source>
</evidence>
<dbReference type="EMBL" id="BAAFJT010000313">
    <property type="protein sequence ID" value="GAB0209676.1"/>
    <property type="molecule type" value="Genomic_DNA"/>
</dbReference>
<comment type="caution">
    <text evidence="1">The sequence shown here is derived from an EMBL/GenBank/DDBJ whole genome shotgun (WGS) entry which is preliminary data.</text>
</comment>
<dbReference type="Proteomes" id="UP001623348">
    <property type="component" value="Unassembled WGS sequence"/>
</dbReference>
<dbReference type="PANTHER" id="PTHR33332">
    <property type="entry name" value="REVERSE TRANSCRIPTASE DOMAIN-CONTAINING PROTEIN"/>
    <property type="match status" value="1"/>
</dbReference>